<dbReference type="InterPro" id="IPR008271">
    <property type="entry name" value="Ser/Thr_kinase_AS"/>
</dbReference>
<dbReference type="Proteomes" id="UP001530315">
    <property type="component" value="Unassembled WGS sequence"/>
</dbReference>
<name>A0ABD3MPK5_9STRA</name>
<dbReference type="EMBL" id="JALLAZ020001738">
    <property type="protein sequence ID" value="KAL3765961.1"/>
    <property type="molecule type" value="Genomic_DNA"/>
</dbReference>
<dbReference type="InterPro" id="IPR011009">
    <property type="entry name" value="Kinase-like_dom_sf"/>
</dbReference>
<comment type="caution">
    <text evidence="8">The sequence shown here is derived from an EMBL/GenBank/DDBJ whole genome shotgun (WGS) entry which is preliminary data.</text>
</comment>
<dbReference type="PROSITE" id="PS50011">
    <property type="entry name" value="PROTEIN_KINASE_DOM"/>
    <property type="match status" value="1"/>
</dbReference>
<gene>
    <name evidence="8" type="ORF">ACHAW5_011358</name>
</gene>
<evidence type="ECO:0000259" key="7">
    <source>
        <dbReference type="PROSITE" id="PS50011"/>
    </source>
</evidence>
<feature type="binding site" evidence="6">
    <location>
        <position position="110"/>
    </location>
    <ligand>
        <name>ATP</name>
        <dbReference type="ChEBI" id="CHEBI:30616"/>
    </ligand>
</feature>
<sequence length="618" mass="68221">MEASFSTAEEISLLSNQSAASAARSTYWVAPLPVATSADNGPLKLTLSAYCRPETAVRLTDACPTQLIHTKYELLDPSRCRTLGHGASSTVRLAYRRSDGEPVAVKTIAKHDALGLWSKTNRWQLDEHKSLSSSRDALGELRQQVKRTPRLDEVDVLMSLRDSPNVVQLLDVYETHQEVQLVLEYCEGGDLFDCIKRRKQREAEPDVTSPPPLIHGSFTELETATVAKTLLSVLRILHSRNIVHRDIKPENILLMEEDDCMDQLGAVKLTDFGLARLLHDDNELSSSKASVVSEELSSKLRSRAYSRVGSDYYAAPEVHMGLGYDTPVDIYSLGITLYVLLCGTPPSSTSYFKSEDADFSDGDSSCAASVCEDISHSSECSSSSELFPSELQISPLAQDLISKMIHPDPEKRIVASEALKHQWIINHSVHEDTAKVMRVTSRLSLCSSSDSLRPRTLSRAESESILRIGPALSVIPPSNSPMPMVAKVPSAGQTPDASIIPMPFTPNKNSTAIGLTLADVCSKLAPLVNQLQHQRKRRRCHSHGEISCLVSSRKNSRRCAVDKQSKKKRIAHAKKKACMELDVVHTSTMFAHNRIERRFKSPTLFYGPLLPQQSKSPA</sequence>
<evidence type="ECO:0000256" key="4">
    <source>
        <dbReference type="ARBA" id="ARBA00022777"/>
    </source>
</evidence>
<keyword evidence="4" id="KW-0418">Kinase</keyword>
<evidence type="ECO:0000256" key="2">
    <source>
        <dbReference type="ARBA" id="ARBA00022679"/>
    </source>
</evidence>
<dbReference type="PROSITE" id="PS00108">
    <property type="entry name" value="PROTEIN_KINASE_ST"/>
    <property type="match status" value="1"/>
</dbReference>
<keyword evidence="3 6" id="KW-0547">Nucleotide-binding</keyword>
<dbReference type="GO" id="GO:0004674">
    <property type="term" value="F:protein serine/threonine kinase activity"/>
    <property type="evidence" value="ECO:0007669"/>
    <property type="project" value="UniProtKB-KW"/>
</dbReference>
<dbReference type="GO" id="GO:0005524">
    <property type="term" value="F:ATP binding"/>
    <property type="evidence" value="ECO:0007669"/>
    <property type="project" value="UniProtKB-UniRule"/>
</dbReference>
<dbReference type="PANTHER" id="PTHR24349">
    <property type="entry name" value="SERINE/THREONINE-PROTEIN KINASE"/>
    <property type="match status" value="1"/>
</dbReference>
<dbReference type="SUPFAM" id="SSF56112">
    <property type="entry name" value="Protein kinase-like (PK-like)"/>
    <property type="match status" value="1"/>
</dbReference>
<dbReference type="AlphaFoldDB" id="A0ABD3MPK5"/>
<organism evidence="8 9">
    <name type="scientific">Stephanodiscus triporus</name>
    <dbReference type="NCBI Taxonomy" id="2934178"/>
    <lineage>
        <taxon>Eukaryota</taxon>
        <taxon>Sar</taxon>
        <taxon>Stramenopiles</taxon>
        <taxon>Ochrophyta</taxon>
        <taxon>Bacillariophyta</taxon>
        <taxon>Coscinodiscophyceae</taxon>
        <taxon>Thalassiosirophycidae</taxon>
        <taxon>Stephanodiscales</taxon>
        <taxon>Stephanodiscaceae</taxon>
        <taxon>Stephanodiscus</taxon>
    </lineage>
</organism>
<dbReference type="Gene3D" id="3.30.200.20">
    <property type="entry name" value="Phosphorylase Kinase, domain 1"/>
    <property type="match status" value="1"/>
</dbReference>
<proteinExistence type="predicted"/>
<evidence type="ECO:0000256" key="6">
    <source>
        <dbReference type="PROSITE-ProRule" id="PRU10141"/>
    </source>
</evidence>
<dbReference type="InterPro" id="IPR050205">
    <property type="entry name" value="CDPK_Ser/Thr_kinases"/>
</dbReference>
<reference evidence="8 9" key="1">
    <citation type="submission" date="2024-10" db="EMBL/GenBank/DDBJ databases">
        <title>Updated reference genomes for cyclostephanoid diatoms.</title>
        <authorList>
            <person name="Roberts W.R."/>
            <person name="Alverson A.J."/>
        </authorList>
    </citation>
    <scope>NUCLEOTIDE SEQUENCE [LARGE SCALE GENOMIC DNA]</scope>
    <source>
        <strain evidence="8 9">AJA276-08</strain>
    </source>
</reference>
<keyword evidence="1" id="KW-0723">Serine/threonine-protein kinase</keyword>
<keyword evidence="9" id="KW-1185">Reference proteome</keyword>
<evidence type="ECO:0000256" key="3">
    <source>
        <dbReference type="ARBA" id="ARBA00022741"/>
    </source>
</evidence>
<dbReference type="Pfam" id="PF00069">
    <property type="entry name" value="Pkinase"/>
    <property type="match status" value="1"/>
</dbReference>
<keyword evidence="5 6" id="KW-0067">ATP-binding</keyword>
<feature type="domain" description="Protein kinase" evidence="7">
    <location>
        <begin position="77"/>
        <end position="424"/>
    </location>
</feature>
<protein>
    <recommendedName>
        <fullName evidence="7">Protein kinase domain-containing protein</fullName>
    </recommendedName>
</protein>
<dbReference type="SMART" id="SM00220">
    <property type="entry name" value="S_TKc"/>
    <property type="match status" value="1"/>
</dbReference>
<dbReference type="PROSITE" id="PS00107">
    <property type="entry name" value="PROTEIN_KINASE_ATP"/>
    <property type="match status" value="1"/>
</dbReference>
<dbReference type="InterPro" id="IPR000719">
    <property type="entry name" value="Prot_kinase_dom"/>
</dbReference>
<evidence type="ECO:0000313" key="9">
    <source>
        <dbReference type="Proteomes" id="UP001530315"/>
    </source>
</evidence>
<dbReference type="InterPro" id="IPR017441">
    <property type="entry name" value="Protein_kinase_ATP_BS"/>
</dbReference>
<accession>A0ABD3MPK5</accession>
<dbReference type="Gene3D" id="1.10.510.10">
    <property type="entry name" value="Transferase(Phosphotransferase) domain 1"/>
    <property type="match status" value="1"/>
</dbReference>
<keyword evidence="2" id="KW-0808">Transferase</keyword>
<evidence type="ECO:0000313" key="8">
    <source>
        <dbReference type="EMBL" id="KAL3765961.1"/>
    </source>
</evidence>
<evidence type="ECO:0000256" key="5">
    <source>
        <dbReference type="ARBA" id="ARBA00022840"/>
    </source>
</evidence>
<evidence type="ECO:0000256" key="1">
    <source>
        <dbReference type="ARBA" id="ARBA00022527"/>
    </source>
</evidence>